<dbReference type="PROSITE" id="PS51352">
    <property type="entry name" value="THIOREDOXIN_2"/>
    <property type="match status" value="1"/>
</dbReference>
<gene>
    <name evidence="3" type="ORF">V8G57_16080</name>
</gene>
<evidence type="ECO:0000256" key="1">
    <source>
        <dbReference type="SAM" id="SignalP"/>
    </source>
</evidence>
<feature type="signal peptide" evidence="1">
    <location>
        <begin position="1"/>
        <end position="20"/>
    </location>
</feature>
<dbReference type="Proteomes" id="UP001495910">
    <property type="component" value="Unassembled WGS sequence"/>
</dbReference>
<dbReference type="RefSeq" id="WP_217647599.1">
    <property type="nucleotide sequence ID" value="NZ_JBANDC010000010.1"/>
</dbReference>
<dbReference type="CDD" id="cd02947">
    <property type="entry name" value="TRX_family"/>
    <property type="match status" value="1"/>
</dbReference>
<evidence type="ECO:0000259" key="2">
    <source>
        <dbReference type="PROSITE" id="PS51352"/>
    </source>
</evidence>
<proteinExistence type="predicted"/>
<keyword evidence="4" id="KW-1185">Reference proteome</keyword>
<dbReference type="InterPro" id="IPR013766">
    <property type="entry name" value="Thioredoxin_domain"/>
</dbReference>
<dbReference type="Pfam" id="PF13899">
    <property type="entry name" value="Thioredoxin_7"/>
    <property type="match status" value="1"/>
</dbReference>
<sequence>MMKKFFALCLGLLLAQAVAAAPLPYDEKADAKADLSQALSQAQASHKQVILVFGANWCTDCRELDKAIHGKSASLIDGKFVLVKIDVGNFDKNLDIAQSYGNPIKKGIPAAVLLSPDNKILYSTKAGELADARRMGENGIYDFFNKEIVKRQGS</sequence>
<dbReference type="EMBL" id="JBANDC010000010">
    <property type="protein sequence ID" value="MEM4988912.1"/>
    <property type="molecule type" value="Genomic_DNA"/>
</dbReference>
<organism evidence="3 4">
    <name type="scientific">Collimonas rhizosphaerae</name>
    <dbReference type="NCBI Taxonomy" id="3126357"/>
    <lineage>
        <taxon>Bacteria</taxon>
        <taxon>Pseudomonadati</taxon>
        <taxon>Pseudomonadota</taxon>
        <taxon>Betaproteobacteria</taxon>
        <taxon>Burkholderiales</taxon>
        <taxon>Oxalobacteraceae</taxon>
        <taxon>Collimonas</taxon>
    </lineage>
</organism>
<reference evidence="3 4" key="1">
    <citation type="submission" date="2024-02" db="EMBL/GenBank/DDBJ databases">
        <title>Draft genome sequence of Collimonas sp. strain H4R21, an effective mineral-weathering bacterial strain isolated from the beech rhizosphere.</title>
        <authorList>
            <person name="Morin E."/>
            <person name="Uroz S."/>
            <person name="Leveau J.H.J."/>
            <person name="Kumar R."/>
            <person name="Rey M.W."/>
            <person name="Pham J."/>
        </authorList>
    </citation>
    <scope>NUCLEOTIDE SEQUENCE [LARGE SCALE GENOMIC DNA]</scope>
    <source>
        <strain evidence="3 4">H4R21</strain>
    </source>
</reference>
<keyword evidence="1" id="KW-0732">Signal</keyword>
<name>A0ABU9PYB3_9BURK</name>
<feature type="chain" id="PRO_5045688274" evidence="1">
    <location>
        <begin position="21"/>
        <end position="154"/>
    </location>
</feature>
<feature type="domain" description="Thioredoxin" evidence="2">
    <location>
        <begin position="12"/>
        <end position="145"/>
    </location>
</feature>
<evidence type="ECO:0000313" key="4">
    <source>
        <dbReference type="Proteomes" id="UP001495910"/>
    </source>
</evidence>
<comment type="caution">
    <text evidence="3">The sequence shown here is derived from an EMBL/GenBank/DDBJ whole genome shotgun (WGS) entry which is preliminary data.</text>
</comment>
<accession>A0ABU9PYB3</accession>
<evidence type="ECO:0000313" key="3">
    <source>
        <dbReference type="EMBL" id="MEM4988912.1"/>
    </source>
</evidence>
<protein>
    <submittedName>
        <fullName evidence="3">Thioredoxin family protein</fullName>
    </submittedName>
</protein>